<gene>
    <name evidence="1" type="ORF">ERS852394_01915</name>
</gene>
<keyword evidence="1" id="KW-0418">Kinase</keyword>
<reference evidence="1 2" key="1">
    <citation type="submission" date="2015-09" db="EMBL/GenBank/DDBJ databases">
        <authorList>
            <consortium name="Pathogen Informatics"/>
        </authorList>
    </citation>
    <scope>NUCLEOTIDE SEQUENCE [LARGE SCALE GENOMIC DNA]</scope>
    <source>
        <strain evidence="1 2">2789STDY5608837</strain>
    </source>
</reference>
<evidence type="ECO:0000313" key="2">
    <source>
        <dbReference type="Proteomes" id="UP000095409"/>
    </source>
</evidence>
<name>A0A174E048_9FIRM</name>
<dbReference type="Gene3D" id="3.40.50.300">
    <property type="entry name" value="P-loop containing nucleotide triphosphate hydrolases"/>
    <property type="match status" value="1"/>
</dbReference>
<sequence>MNLPVSKISEHEETYSTSLFSMLLPLGPDSIAKQDEIYNVQKEVIREMAEKESCIIVGRCADYIFRDHRNVLNIYIYAPVDARYKNCVEVLKMKPEEATKMIYKVDKARTAYHKRYAKYAPGDLDSKQIMIDSSMLGVKGTAEVLAEIVQRRFGL</sequence>
<dbReference type="InterPro" id="IPR027417">
    <property type="entry name" value="P-loop_NTPase"/>
</dbReference>
<evidence type="ECO:0000313" key="1">
    <source>
        <dbReference type="EMBL" id="CUO31171.1"/>
    </source>
</evidence>
<dbReference type="AlphaFoldDB" id="A0A174E048"/>
<keyword evidence="1" id="KW-0808">Transferase</keyword>
<organism evidence="1 2">
    <name type="scientific">Blautia obeum</name>
    <dbReference type="NCBI Taxonomy" id="40520"/>
    <lineage>
        <taxon>Bacteria</taxon>
        <taxon>Bacillati</taxon>
        <taxon>Bacillota</taxon>
        <taxon>Clostridia</taxon>
        <taxon>Lachnospirales</taxon>
        <taxon>Lachnospiraceae</taxon>
        <taxon>Blautia</taxon>
    </lineage>
</organism>
<dbReference type="Pfam" id="PF13189">
    <property type="entry name" value="Cytidylate_kin2"/>
    <property type="match status" value="1"/>
</dbReference>
<accession>A0A174E048</accession>
<dbReference type="EMBL" id="CYZD01000008">
    <property type="protein sequence ID" value="CUO31171.1"/>
    <property type="molecule type" value="Genomic_DNA"/>
</dbReference>
<dbReference type="GO" id="GO:0016301">
    <property type="term" value="F:kinase activity"/>
    <property type="evidence" value="ECO:0007669"/>
    <property type="project" value="UniProtKB-KW"/>
</dbReference>
<dbReference type="Proteomes" id="UP000095409">
    <property type="component" value="Unassembled WGS sequence"/>
</dbReference>
<proteinExistence type="predicted"/>
<protein>
    <submittedName>
        <fullName evidence="1">Cytidylate kinase</fullName>
    </submittedName>
</protein>